<evidence type="ECO:0000256" key="1">
    <source>
        <dbReference type="ARBA" id="ARBA00004141"/>
    </source>
</evidence>
<dbReference type="PROSITE" id="PS50850">
    <property type="entry name" value="MFS"/>
    <property type="match status" value="1"/>
</dbReference>
<name>A0A517U4Q8_9BACT</name>
<dbReference type="Pfam" id="PF00083">
    <property type="entry name" value="Sugar_tr"/>
    <property type="match status" value="1"/>
</dbReference>
<evidence type="ECO:0000313" key="8">
    <source>
        <dbReference type="Proteomes" id="UP000317909"/>
    </source>
</evidence>
<feature type="transmembrane region" description="Helical" evidence="5">
    <location>
        <begin position="502"/>
        <end position="524"/>
    </location>
</feature>
<evidence type="ECO:0000256" key="5">
    <source>
        <dbReference type="SAM" id="Phobius"/>
    </source>
</evidence>
<feature type="transmembrane region" description="Helical" evidence="5">
    <location>
        <begin position="93"/>
        <end position="113"/>
    </location>
</feature>
<evidence type="ECO:0000313" key="7">
    <source>
        <dbReference type="EMBL" id="QDT75540.1"/>
    </source>
</evidence>
<keyword evidence="2 5" id="KW-0812">Transmembrane</keyword>
<dbReference type="Gene3D" id="1.20.1250.20">
    <property type="entry name" value="MFS general substrate transporter like domains"/>
    <property type="match status" value="1"/>
</dbReference>
<feature type="domain" description="Major facilitator superfamily (MFS) profile" evidence="6">
    <location>
        <begin position="15"/>
        <end position="529"/>
    </location>
</feature>
<dbReference type="EMBL" id="CP036339">
    <property type="protein sequence ID" value="QDT75540.1"/>
    <property type="molecule type" value="Genomic_DNA"/>
</dbReference>
<feature type="transmembrane region" description="Helical" evidence="5">
    <location>
        <begin position="284"/>
        <end position="309"/>
    </location>
</feature>
<dbReference type="GO" id="GO:0046943">
    <property type="term" value="F:carboxylic acid transmembrane transporter activity"/>
    <property type="evidence" value="ECO:0007669"/>
    <property type="project" value="TreeGrafter"/>
</dbReference>
<dbReference type="SUPFAM" id="SSF103473">
    <property type="entry name" value="MFS general substrate transporter"/>
    <property type="match status" value="1"/>
</dbReference>
<feature type="transmembrane region" description="Helical" evidence="5">
    <location>
        <begin position="119"/>
        <end position="140"/>
    </location>
</feature>
<feature type="transmembrane region" description="Helical" evidence="5">
    <location>
        <begin position="59"/>
        <end position="81"/>
    </location>
</feature>
<evidence type="ECO:0000256" key="3">
    <source>
        <dbReference type="ARBA" id="ARBA00022989"/>
    </source>
</evidence>
<evidence type="ECO:0000259" key="6">
    <source>
        <dbReference type="PROSITE" id="PS50850"/>
    </source>
</evidence>
<comment type="subcellular location">
    <subcellularLocation>
        <location evidence="1">Membrane</location>
        <topology evidence="1">Multi-pass membrane protein</topology>
    </subcellularLocation>
</comment>
<evidence type="ECO:0000256" key="2">
    <source>
        <dbReference type="ARBA" id="ARBA00022692"/>
    </source>
</evidence>
<feature type="transmembrane region" description="Helical" evidence="5">
    <location>
        <begin position="200"/>
        <end position="221"/>
    </location>
</feature>
<reference evidence="7 8" key="1">
    <citation type="submission" date="2019-02" db="EMBL/GenBank/DDBJ databases">
        <title>Deep-cultivation of Planctomycetes and their phenomic and genomic characterization uncovers novel biology.</title>
        <authorList>
            <person name="Wiegand S."/>
            <person name="Jogler M."/>
            <person name="Boedeker C."/>
            <person name="Pinto D."/>
            <person name="Vollmers J."/>
            <person name="Rivas-Marin E."/>
            <person name="Kohn T."/>
            <person name="Peeters S.H."/>
            <person name="Heuer A."/>
            <person name="Rast P."/>
            <person name="Oberbeckmann S."/>
            <person name="Bunk B."/>
            <person name="Jeske O."/>
            <person name="Meyerdierks A."/>
            <person name="Storesund J.E."/>
            <person name="Kallscheuer N."/>
            <person name="Luecker S."/>
            <person name="Lage O.M."/>
            <person name="Pohl T."/>
            <person name="Merkel B.J."/>
            <person name="Hornburger P."/>
            <person name="Mueller R.-W."/>
            <person name="Bruemmer F."/>
            <person name="Labrenz M."/>
            <person name="Spormann A.M."/>
            <person name="Op den Camp H."/>
            <person name="Overmann J."/>
            <person name="Amann R."/>
            <person name="Jetten M.S.M."/>
            <person name="Mascher T."/>
            <person name="Medema M.H."/>
            <person name="Devos D.P."/>
            <person name="Kaster A.-K."/>
            <person name="Ovreas L."/>
            <person name="Rohde M."/>
            <person name="Galperin M.Y."/>
            <person name="Jogler C."/>
        </authorList>
    </citation>
    <scope>NUCLEOTIDE SEQUENCE [LARGE SCALE GENOMIC DNA]</scope>
    <source>
        <strain evidence="7 8">I41</strain>
    </source>
</reference>
<feature type="transmembrane region" description="Helical" evidence="5">
    <location>
        <begin position="403"/>
        <end position="421"/>
    </location>
</feature>
<feature type="transmembrane region" description="Helical" evidence="5">
    <location>
        <begin position="147"/>
        <end position="174"/>
    </location>
</feature>
<feature type="transmembrane region" description="Helical" evidence="5">
    <location>
        <begin position="330"/>
        <end position="348"/>
    </location>
</feature>
<keyword evidence="3 5" id="KW-1133">Transmembrane helix</keyword>
<dbReference type="AlphaFoldDB" id="A0A517U4Q8"/>
<evidence type="ECO:0000256" key="4">
    <source>
        <dbReference type="ARBA" id="ARBA00023136"/>
    </source>
</evidence>
<dbReference type="InterPro" id="IPR005828">
    <property type="entry name" value="MFS_sugar_transport-like"/>
</dbReference>
<dbReference type="KEGG" id="llh:I41_47510"/>
<feature type="transmembrane region" description="Helical" evidence="5">
    <location>
        <begin position="378"/>
        <end position="397"/>
    </location>
</feature>
<organism evidence="7 8">
    <name type="scientific">Lacipirellula limnantheis</name>
    <dbReference type="NCBI Taxonomy" id="2528024"/>
    <lineage>
        <taxon>Bacteria</taxon>
        <taxon>Pseudomonadati</taxon>
        <taxon>Planctomycetota</taxon>
        <taxon>Planctomycetia</taxon>
        <taxon>Pirellulales</taxon>
        <taxon>Lacipirellulaceae</taxon>
        <taxon>Lacipirellula</taxon>
    </lineage>
</organism>
<accession>A0A517U4Q8</accession>
<feature type="transmembrane region" description="Helical" evidence="5">
    <location>
        <begin position="242"/>
        <end position="264"/>
    </location>
</feature>
<dbReference type="InterPro" id="IPR036259">
    <property type="entry name" value="MFS_trans_sf"/>
</dbReference>
<dbReference type="Proteomes" id="UP000317909">
    <property type="component" value="Chromosome"/>
</dbReference>
<feature type="transmembrane region" description="Helical" evidence="5">
    <location>
        <begin position="12"/>
        <end position="36"/>
    </location>
</feature>
<keyword evidence="4 5" id="KW-0472">Membrane</keyword>
<gene>
    <name evidence="7" type="primary">nanT_3</name>
    <name evidence="7" type="ORF">I41_47510</name>
</gene>
<protein>
    <submittedName>
        <fullName evidence="7">Sialic acid transporter</fullName>
    </submittedName>
</protein>
<dbReference type="InterPro" id="IPR020846">
    <property type="entry name" value="MFS_dom"/>
</dbReference>
<dbReference type="OrthoDB" id="9787026at2"/>
<dbReference type="RefSeq" id="WP_145435229.1">
    <property type="nucleotide sequence ID" value="NZ_CP036339.1"/>
</dbReference>
<proteinExistence type="predicted"/>
<dbReference type="GO" id="GO:0005886">
    <property type="term" value="C:plasma membrane"/>
    <property type="evidence" value="ECO:0007669"/>
    <property type="project" value="TreeGrafter"/>
</dbReference>
<sequence>MSLSATVSEKGKWMALLAALLGWMFDGFEIGMFPLVGPNALKELLTDELATNSTAKDQWFGVIMATFLIGAATGGVVFGWLGDRIGRVRAMSLSILTYAIFTGLCGLATQAWHIAALRFIASLGMGGEWSLGVALVTEIWPNRSRAFLAGLIGAAANVGFLAVGLLSLVLVNFIQGFGEFLSAIGIPETTVETLLRGDGWRLLMIAGALPALLVFFIRLFVPESQKWEAANSDQETSYWATQDLLGVVVGAIGASAMVALWSPAFDQLTSSYSIDSPALSWLRAARLLGTAVGFAVALLGYMYPVFRYLGRATAAGHLTAADRSRYLKRMMLGACLAGIPLLGTWGSFQWAPKWAISLASLLPAADGPYHAKEYTQIASSLGAIIGTILAALAGGAIGRRPTYVILCIGSFLSLVYMYLANDAYGPKLLASVFVAGGVTAAFYGWFPLYLPELFPTSIRATSQGFAYNFGRVLSAVGSLQTAVLIAYFARGIADSSRIEVEAFPRAGAALAGIYLFGVALIWLGPETKGKPLPD</sequence>
<feature type="transmembrane region" description="Helical" evidence="5">
    <location>
        <begin position="466"/>
        <end position="490"/>
    </location>
</feature>
<keyword evidence="8" id="KW-1185">Reference proteome</keyword>
<feature type="transmembrane region" description="Helical" evidence="5">
    <location>
        <begin position="428"/>
        <end position="446"/>
    </location>
</feature>
<dbReference type="PANTHER" id="PTHR23508:SF10">
    <property type="entry name" value="CARBOXYLIC ACID TRANSPORTER PROTEIN HOMOLOG"/>
    <property type="match status" value="1"/>
</dbReference>
<dbReference type="PANTHER" id="PTHR23508">
    <property type="entry name" value="CARBOXYLIC ACID TRANSPORTER PROTEIN HOMOLOG"/>
    <property type="match status" value="1"/>
</dbReference>